<evidence type="ECO:0000313" key="4">
    <source>
        <dbReference type="Proteomes" id="UP000314616"/>
    </source>
</evidence>
<dbReference type="PANTHER" id="PTHR12110">
    <property type="entry name" value="HYDROXYPYRUVATE ISOMERASE"/>
    <property type="match status" value="1"/>
</dbReference>
<accession>A0A5B8C7V9</accession>
<evidence type="ECO:0000259" key="2">
    <source>
        <dbReference type="Pfam" id="PF01261"/>
    </source>
</evidence>
<sequence length="386" mass="41079">MRFRHRDGTTVHLAYGTNVHPAEDVDGLIAQLHRYGEPVRAALGVDRMGLGLWLPAPAAARLVAEPGQLTRLRDALDRAGLEVVTLNAFPYAHFHAPVVKHAVYRPDWTERSRLDYTLDCAQVLAALLPDDASRGSISTLPLGWRSPWSPADQAGALAQLDQLAEGLAAVAARTGRTVRVGIEPEPGCVVETTADAVAHLGTIDTEYIGMCLDTCHLSTAFEDPVASVAALEVAGLPVVKAQLAAALHVDRPADSRARAALAGFAEDRFLHQVRELDGEVLGRDDLPEALDGALPGAGPWRVHFHVPVHAELAAPLASTRDVLVSAAAALLGGARARTDHLEVETYTWSVLPQDQRPTDDAGLVAGLVAELGWARARLLELGLADA</sequence>
<dbReference type="Pfam" id="PF01261">
    <property type="entry name" value="AP_endonuc_2"/>
    <property type="match status" value="1"/>
</dbReference>
<proteinExistence type="predicted"/>
<keyword evidence="1" id="KW-0119">Carbohydrate metabolism</keyword>
<dbReference type="InterPro" id="IPR036237">
    <property type="entry name" value="Xyl_isomerase-like_sf"/>
</dbReference>
<dbReference type="GO" id="GO:0008270">
    <property type="term" value="F:zinc ion binding"/>
    <property type="evidence" value="ECO:0007669"/>
    <property type="project" value="InterPro"/>
</dbReference>
<name>A0A5B8C7V9_9MICO</name>
<protein>
    <submittedName>
        <fullName evidence="3">TIM barrel protein</fullName>
    </submittedName>
</protein>
<dbReference type="InterPro" id="IPR050312">
    <property type="entry name" value="IolE/XylAMocC-like"/>
</dbReference>
<organism evidence="3 4">
    <name type="scientific">Georgenia yuyongxinii</name>
    <dbReference type="NCBI Taxonomy" id="2589797"/>
    <lineage>
        <taxon>Bacteria</taxon>
        <taxon>Bacillati</taxon>
        <taxon>Actinomycetota</taxon>
        <taxon>Actinomycetes</taxon>
        <taxon>Micrococcales</taxon>
        <taxon>Bogoriellaceae</taxon>
        <taxon>Georgenia</taxon>
    </lineage>
</organism>
<dbReference type="NCBIfam" id="NF035939">
    <property type="entry name" value="TIM_EboE"/>
    <property type="match status" value="1"/>
</dbReference>
<dbReference type="KEGG" id="gyu:FE374_17175"/>
<dbReference type="RefSeq" id="WP_139930518.1">
    <property type="nucleotide sequence ID" value="NZ_CP040915.1"/>
</dbReference>
<feature type="domain" description="Xylose isomerase-like TIM barrel" evidence="2">
    <location>
        <begin position="42"/>
        <end position="227"/>
    </location>
</feature>
<reference evidence="3 4" key="1">
    <citation type="submission" date="2019-05" db="EMBL/GenBank/DDBJ databases">
        <title>Georgenia *** sp. nov., and Georgenia *** sp. nov., isolated from the intestinal contents of plateau pika (Ochotona curzoniae) in the Qinghai-Tibet plateau of China.</title>
        <authorList>
            <person name="Tian Z."/>
        </authorList>
    </citation>
    <scope>NUCLEOTIDE SEQUENCE [LARGE SCALE GENOMIC DNA]</scope>
    <source>
        <strain evidence="3 4">Z443</strain>
    </source>
</reference>
<evidence type="ECO:0000313" key="3">
    <source>
        <dbReference type="EMBL" id="QDC26110.1"/>
    </source>
</evidence>
<dbReference type="OrthoDB" id="9785907at2"/>
<dbReference type="AlphaFoldDB" id="A0A5B8C7V9"/>
<dbReference type="SUPFAM" id="SSF51658">
    <property type="entry name" value="Xylose isomerase-like"/>
    <property type="match status" value="1"/>
</dbReference>
<dbReference type="EMBL" id="CP040915">
    <property type="protein sequence ID" value="QDC26110.1"/>
    <property type="molecule type" value="Genomic_DNA"/>
</dbReference>
<evidence type="ECO:0000256" key="1">
    <source>
        <dbReference type="ARBA" id="ARBA00023277"/>
    </source>
</evidence>
<gene>
    <name evidence="3" type="ORF">FE374_17175</name>
</gene>
<dbReference type="InterPro" id="IPR018246">
    <property type="entry name" value="AP_endonuc_F2_Zn_BS"/>
</dbReference>
<dbReference type="PROSITE" id="PS00730">
    <property type="entry name" value="AP_NUCLEASE_F2_2"/>
    <property type="match status" value="1"/>
</dbReference>
<dbReference type="InterPro" id="IPR013022">
    <property type="entry name" value="Xyl_isomerase-like_TIM-brl"/>
</dbReference>
<dbReference type="Proteomes" id="UP000314616">
    <property type="component" value="Chromosome"/>
</dbReference>
<dbReference type="Gene3D" id="3.20.20.150">
    <property type="entry name" value="Divalent-metal-dependent TIM barrel enzymes"/>
    <property type="match status" value="1"/>
</dbReference>